<dbReference type="Pfam" id="PF00263">
    <property type="entry name" value="Secretin"/>
    <property type="match status" value="1"/>
</dbReference>
<evidence type="ECO:0000256" key="3">
    <source>
        <dbReference type="RuleBase" id="RU004003"/>
    </source>
</evidence>
<reference evidence="5 6" key="1">
    <citation type="submission" date="2016-12" db="EMBL/GenBank/DDBJ databases">
        <title>Thioflexothrix psekupsii D3 genome sequencing and assembly.</title>
        <authorList>
            <person name="Fomenkov A."/>
            <person name="Vincze T."/>
            <person name="Grabovich M."/>
            <person name="Anton B.P."/>
            <person name="Dubinina G."/>
            <person name="Orlova M."/>
            <person name="Belousova E."/>
            <person name="Roberts R.J."/>
        </authorList>
    </citation>
    <scope>NUCLEOTIDE SEQUENCE [LARGE SCALE GENOMIC DNA]</scope>
    <source>
        <strain evidence="5">D3</strain>
    </source>
</reference>
<name>A0A251X7W8_9GAMM</name>
<dbReference type="Proteomes" id="UP000194798">
    <property type="component" value="Unassembled WGS sequence"/>
</dbReference>
<dbReference type="GO" id="GO:0016020">
    <property type="term" value="C:membrane"/>
    <property type="evidence" value="ECO:0007669"/>
    <property type="project" value="UniProtKB-SubCell"/>
</dbReference>
<comment type="similarity">
    <text evidence="3">Belongs to the bacterial secretin family.</text>
</comment>
<evidence type="ECO:0000313" key="6">
    <source>
        <dbReference type="Proteomes" id="UP000194798"/>
    </source>
</evidence>
<dbReference type="GO" id="GO:0009306">
    <property type="term" value="P:protein secretion"/>
    <property type="evidence" value="ECO:0007669"/>
    <property type="project" value="InterPro"/>
</dbReference>
<dbReference type="PANTHER" id="PTHR30332">
    <property type="entry name" value="PROBABLE GENERAL SECRETION PATHWAY PROTEIN D"/>
    <property type="match status" value="1"/>
</dbReference>
<dbReference type="Gene3D" id="3.30.1370.120">
    <property type="match status" value="1"/>
</dbReference>
<evidence type="ECO:0000259" key="4">
    <source>
        <dbReference type="Pfam" id="PF00263"/>
    </source>
</evidence>
<evidence type="ECO:0000256" key="2">
    <source>
        <dbReference type="ARBA" id="ARBA00023136"/>
    </source>
</evidence>
<dbReference type="PRINTS" id="PR00811">
    <property type="entry name" value="BCTERIALGSPD"/>
</dbReference>
<dbReference type="PRINTS" id="PR01032">
    <property type="entry name" value="PHAGEIV"/>
</dbReference>
<proteinExistence type="inferred from homology"/>
<keyword evidence="6" id="KW-1185">Reference proteome</keyword>
<dbReference type="InterPro" id="IPR050810">
    <property type="entry name" value="Bact_Secretion_Sys_Channel"/>
</dbReference>
<dbReference type="PROSITE" id="PS00875">
    <property type="entry name" value="T2SP_D"/>
    <property type="match status" value="1"/>
</dbReference>
<keyword evidence="2" id="KW-0472">Membrane</keyword>
<dbReference type="InterPro" id="IPR001775">
    <property type="entry name" value="GspD/PilQ"/>
</dbReference>
<evidence type="ECO:0000256" key="1">
    <source>
        <dbReference type="ARBA" id="ARBA00004370"/>
    </source>
</evidence>
<dbReference type="EMBL" id="MSLT01000012">
    <property type="protein sequence ID" value="OUD13827.1"/>
    <property type="molecule type" value="Genomic_DNA"/>
</dbReference>
<feature type="domain" description="Type II/III secretion system secretin-like" evidence="4">
    <location>
        <begin position="469"/>
        <end position="635"/>
    </location>
</feature>
<dbReference type="InterPro" id="IPR004845">
    <property type="entry name" value="T2SS_GspD_CS"/>
</dbReference>
<protein>
    <recommendedName>
        <fullName evidence="4">Type II/III secretion system secretin-like domain-containing protein</fullName>
    </recommendedName>
</protein>
<dbReference type="InterPro" id="IPR038591">
    <property type="entry name" value="NolW-like_sf"/>
</dbReference>
<organism evidence="5 6">
    <name type="scientific">Thioflexithrix psekupsensis</name>
    <dbReference type="NCBI Taxonomy" id="1570016"/>
    <lineage>
        <taxon>Bacteria</taxon>
        <taxon>Pseudomonadati</taxon>
        <taxon>Pseudomonadota</taxon>
        <taxon>Gammaproteobacteria</taxon>
        <taxon>Thiotrichales</taxon>
        <taxon>Thioflexithrix</taxon>
    </lineage>
</organism>
<accession>A0A251X7W8</accession>
<dbReference type="GO" id="GO:0015627">
    <property type="term" value="C:type II protein secretion system complex"/>
    <property type="evidence" value="ECO:0007669"/>
    <property type="project" value="TreeGrafter"/>
</dbReference>
<comment type="caution">
    <text evidence="5">The sequence shown here is derived from an EMBL/GenBank/DDBJ whole genome shotgun (WGS) entry which is preliminary data.</text>
</comment>
<sequence length="658" mass="71359">MAGDEKNQNVPEPQKETLITVIPPAQASSVIISDQGSAPLPEFKAQSAVSINVDNLPLAAFINELFGNVLGLSFQLDSTLQNKSDLVTLRITPPQEPKQLYQTALQVLADYGVAVSLLPNNLLKFTIQDKTTASSEPPLLISGRALPEVPVSHRPVFYNVNLKIIRANQIESILRGLITDRDFSTRLDLQSNSLLLSGPLDKIKLAVNIIQFFDRPSIRSQHVLKITPAFIPIDELAKQLSDILRLQGYYAGVGLNALEQSASVILLPLTRNNVLFVFASDASVFPPIEQWAKQLDIPVSLETSSNAVGLFYYPVQHVPAADLSKMLSPLLSTIQHAAVENQAPIVQNQANPQVKPARIGQTQDVLVVDELNNMLIYQGKVDIWMNLLPILRQVDKPARQVLVEVVIAEITLNDEERSGVEWITTGLNIGSLDGALRTLGGLGIGGGGLNYSFVNSLGQTRAILNAFASGSRVNILSSPRLMVKSGQEATINVGSEVPVITAQSVDSSTGQVGGNSALLQQIQYRRTGINLQVKPIVYAGNRVDIELTQEVSQAEENTTSAISSPVILNRSVSTQLSLSDGGSVLLGGLMTHTINRGWTGVPVLSDVPLLGHLFKTQRALTTRTELMVLIVPYVLGTDEALEEITQLFRHRLQLEGLP</sequence>
<comment type="subcellular location">
    <subcellularLocation>
        <location evidence="1">Membrane</location>
    </subcellularLocation>
</comment>
<dbReference type="InterPro" id="IPR004846">
    <property type="entry name" value="T2SS/T3SS_dom"/>
</dbReference>
<evidence type="ECO:0000313" key="5">
    <source>
        <dbReference type="EMBL" id="OUD13827.1"/>
    </source>
</evidence>
<dbReference type="AlphaFoldDB" id="A0A251X7W8"/>
<dbReference type="PANTHER" id="PTHR30332:SF25">
    <property type="entry name" value="SECRETIN XPSD"/>
    <property type="match status" value="1"/>
</dbReference>
<gene>
    <name evidence="5" type="ORF">TPSD3_05630</name>
</gene>